<keyword evidence="1" id="KW-0418">Kinase</keyword>
<name>A0A1V0UPT5_9BACL</name>
<reference evidence="3 4" key="1">
    <citation type="submission" date="2017-03" db="EMBL/GenBank/DDBJ databases">
        <title>Paenibacillus larvae genome sequencing.</title>
        <authorList>
            <person name="Dingman D.W."/>
        </authorList>
    </citation>
    <scope>NUCLEOTIDE SEQUENCE [LARGE SCALE GENOMIC DNA]</scope>
    <source>
        <strain evidence="3 4">SAG 10367</strain>
    </source>
</reference>
<feature type="domain" description="Histidine kinase/HSP90-like ATPase" evidence="2">
    <location>
        <begin position="12"/>
        <end position="140"/>
    </location>
</feature>
<dbReference type="PANTHER" id="PTHR35526">
    <property type="entry name" value="ANTI-SIGMA-F FACTOR RSBW-RELATED"/>
    <property type="match status" value="1"/>
</dbReference>
<dbReference type="NCBIfam" id="NF003144">
    <property type="entry name" value="PRK04069.1"/>
    <property type="match status" value="1"/>
</dbReference>
<dbReference type="RefSeq" id="WP_023482710.1">
    <property type="nucleotide sequence ID" value="NZ_CP020557.1"/>
</dbReference>
<evidence type="ECO:0000256" key="1">
    <source>
        <dbReference type="ARBA" id="ARBA00022527"/>
    </source>
</evidence>
<dbReference type="SUPFAM" id="SSF55874">
    <property type="entry name" value="ATPase domain of HSP90 chaperone/DNA topoisomerase II/histidine kinase"/>
    <property type="match status" value="1"/>
</dbReference>
<evidence type="ECO:0000313" key="3">
    <source>
        <dbReference type="EMBL" id="ARF66962.1"/>
    </source>
</evidence>
<dbReference type="InterPro" id="IPR036890">
    <property type="entry name" value="HATPase_C_sf"/>
</dbReference>
<dbReference type="GO" id="GO:0004674">
    <property type="term" value="F:protein serine/threonine kinase activity"/>
    <property type="evidence" value="ECO:0007669"/>
    <property type="project" value="UniProtKB-KW"/>
</dbReference>
<evidence type="ECO:0000259" key="2">
    <source>
        <dbReference type="Pfam" id="PF13581"/>
    </source>
</evidence>
<keyword evidence="1" id="KW-0808">Transferase</keyword>
<dbReference type="InterPro" id="IPR003594">
    <property type="entry name" value="HATPase_dom"/>
</dbReference>
<accession>A0A1V0UPT5</accession>
<protein>
    <submittedName>
        <fullName evidence="3">Anti-sigma B factor RsbW</fullName>
    </submittedName>
</protein>
<dbReference type="Pfam" id="PF13581">
    <property type="entry name" value="HATPase_c_2"/>
    <property type="match status" value="1"/>
</dbReference>
<keyword evidence="1" id="KW-0723">Serine/threonine-protein kinase</keyword>
<dbReference type="Proteomes" id="UP000192727">
    <property type="component" value="Chromosome"/>
</dbReference>
<dbReference type="InterPro" id="IPR050267">
    <property type="entry name" value="Anti-sigma-factor_SerPK"/>
</dbReference>
<sequence length="149" mass="16591">MKPTSRSVKLTLPAEAEYLDIVRLTLYGVTSKLGFSYEEIEDMKVAVSEACNNVIVHTYEPDESGVLEVSFDPVRNGVFITIKDQGQSFDHIQKIESISSLHNKSLQEVRTGGLGLYLMQALMDKVEVKGENGTEVILYKSVSKSEEMV</sequence>
<dbReference type="PANTHER" id="PTHR35526:SF3">
    <property type="entry name" value="ANTI-SIGMA-F FACTOR RSBW"/>
    <property type="match status" value="1"/>
</dbReference>
<gene>
    <name evidence="3" type="ORF">B7C51_02805</name>
</gene>
<organism evidence="3 4">
    <name type="scientific">Paenibacillus larvae subsp. pulvifaciens</name>
    <dbReference type="NCBI Taxonomy" id="1477"/>
    <lineage>
        <taxon>Bacteria</taxon>
        <taxon>Bacillati</taxon>
        <taxon>Bacillota</taxon>
        <taxon>Bacilli</taxon>
        <taxon>Bacillales</taxon>
        <taxon>Paenibacillaceae</taxon>
        <taxon>Paenibacillus</taxon>
    </lineage>
</organism>
<dbReference type="CDD" id="cd16936">
    <property type="entry name" value="HATPase_RsbW-like"/>
    <property type="match status" value="1"/>
</dbReference>
<dbReference type="AlphaFoldDB" id="A0A1V0UPT5"/>
<dbReference type="Gene3D" id="3.30.565.10">
    <property type="entry name" value="Histidine kinase-like ATPase, C-terminal domain"/>
    <property type="match status" value="1"/>
</dbReference>
<proteinExistence type="predicted"/>
<dbReference type="EMBL" id="CP020557">
    <property type="protein sequence ID" value="ARF66962.1"/>
    <property type="molecule type" value="Genomic_DNA"/>
</dbReference>
<evidence type="ECO:0000313" key="4">
    <source>
        <dbReference type="Proteomes" id="UP000192727"/>
    </source>
</evidence>